<name>A0A2P2NWD7_RHIMU</name>
<reference evidence="1" key="1">
    <citation type="submission" date="2018-02" db="EMBL/GenBank/DDBJ databases">
        <title>Rhizophora mucronata_Transcriptome.</title>
        <authorList>
            <person name="Meera S.P."/>
            <person name="Sreeshan A."/>
            <person name="Augustine A."/>
        </authorList>
    </citation>
    <scope>NUCLEOTIDE SEQUENCE</scope>
    <source>
        <tissue evidence="1">Leaf</tissue>
    </source>
</reference>
<dbReference type="AlphaFoldDB" id="A0A2P2NWD7"/>
<accession>A0A2P2NWD7</accession>
<dbReference type="EMBL" id="GGEC01066320">
    <property type="protein sequence ID" value="MBX46804.1"/>
    <property type="molecule type" value="Transcribed_RNA"/>
</dbReference>
<evidence type="ECO:0000313" key="1">
    <source>
        <dbReference type="EMBL" id="MBX46804.1"/>
    </source>
</evidence>
<organism evidence="1">
    <name type="scientific">Rhizophora mucronata</name>
    <name type="common">Asiatic mangrove</name>
    <dbReference type="NCBI Taxonomy" id="61149"/>
    <lineage>
        <taxon>Eukaryota</taxon>
        <taxon>Viridiplantae</taxon>
        <taxon>Streptophyta</taxon>
        <taxon>Embryophyta</taxon>
        <taxon>Tracheophyta</taxon>
        <taxon>Spermatophyta</taxon>
        <taxon>Magnoliopsida</taxon>
        <taxon>eudicotyledons</taxon>
        <taxon>Gunneridae</taxon>
        <taxon>Pentapetalae</taxon>
        <taxon>rosids</taxon>
        <taxon>fabids</taxon>
        <taxon>Malpighiales</taxon>
        <taxon>Rhizophoraceae</taxon>
        <taxon>Rhizophora</taxon>
    </lineage>
</organism>
<sequence>MSQISFYNCSSNQLGDFFLLWKYCL</sequence>
<proteinExistence type="predicted"/>
<protein>
    <submittedName>
        <fullName evidence="1">Uncharacterized protein</fullName>
    </submittedName>
</protein>